<evidence type="ECO:0000313" key="2">
    <source>
        <dbReference type="EMBL" id="SEI98124.1"/>
    </source>
</evidence>
<evidence type="ECO:0000313" key="3">
    <source>
        <dbReference type="Proteomes" id="UP000199005"/>
    </source>
</evidence>
<reference evidence="2 3" key="1">
    <citation type="submission" date="2016-10" db="EMBL/GenBank/DDBJ databases">
        <authorList>
            <person name="de Groot N.N."/>
        </authorList>
    </citation>
    <scope>NUCLEOTIDE SEQUENCE [LARGE SCALE GENOMIC DNA]</scope>
    <source>
        <strain evidence="2 3">DSM 1041</strain>
    </source>
</reference>
<name>A0A1H6V5A2_9GAMM</name>
<dbReference type="AlphaFoldDB" id="A0A1H6V5A2"/>
<dbReference type="Proteomes" id="UP000199005">
    <property type="component" value="Unassembled WGS sequence"/>
</dbReference>
<evidence type="ECO:0000256" key="1">
    <source>
        <dbReference type="SAM" id="MobiDB-lite"/>
    </source>
</evidence>
<gene>
    <name evidence="2" type="ORF">SAMN04244579_02676</name>
</gene>
<proteinExistence type="predicted"/>
<sequence>MAAKTSTERSAKSAAKRAAAGEVELRHRVRPVIKAMLLELMAWHGIEEQAEAIQLLILNAHAAGPAGSAPMLATPRHEIAITENVARRIYREGAAEADRLDRAEA</sequence>
<protein>
    <submittedName>
        <fullName evidence="2">Uncharacterized protein</fullName>
    </submittedName>
</protein>
<feature type="compositionally biased region" description="Basic and acidic residues" evidence="1">
    <location>
        <begin position="1"/>
        <end position="11"/>
    </location>
</feature>
<accession>A0A1H6V5A2</accession>
<feature type="region of interest" description="Disordered" evidence="1">
    <location>
        <begin position="1"/>
        <end position="22"/>
    </location>
</feature>
<organism evidence="2 3">
    <name type="scientific">Azotobacter beijerinckii</name>
    <dbReference type="NCBI Taxonomy" id="170623"/>
    <lineage>
        <taxon>Bacteria</taxon>
        <taxon>Pseudomonadati</taxon>
        <taxon>Pseudomonadota</taxon>
        <taxon>Gammaproteobacteria</taxon>
        <taxon>Pseudomonadales</taxon>
        <taxon>Pseudomonadaceae</taxon>
        <taxon>Azotobacter</taxon>
    </lineage>
</organism>
<dbReference type="STRING" id="170623.SAMN04244579_02676"/>
<dbReference type="EMBL" id="FNYO01000030">
    <property type="protein sequence ID" value="SEI98124.1"/>
    <property type="molecule type" value="Genomic_DNA"/>
</dbReference>